<protein>
    <submittedName>
        <fullName evidence="1">Uncharacterized protein</fullName>
    </submittedName>
</protein>
<sequence>MAFALSPLPAAASGTTSGLTGLVEVKTADVLPPQAVRLSLYYDSAGADFEPAVAFGILPGLEVAVNGSTAEGKLGLGAKIGLLAETARQPGLALGFTWGGADDPSFFGTISKRLSSLWRLHGGVATSRTAVLPFVGVSGLLNPVQAGDGAGLPPITLLIEADPSLQVGTRFNLARGLDATLAIRDLKSLQAGLGYQTSF</sequence>
<dbReference type="STRING" id="1555112.LIP_3068"/>
<organism evidence="1 2">
    <name type="scientific">Limnochorda pilosa</name>
    <dbReference type="NCBI Taxonomy" id="1555112"/>
    <lineage>
        <taxon>Bacteria</taxon>
        <taxon>Bacillati</taxon>
        <taxon>Bacillota</taxon>
        <taxon>Limnochordia</taxon>
        <taxon>Limnochordales</taxon>
        <taxon>Limnochordaceae</taxon>
        <taxon>Limnochorda</taxon>
    </lineage>
</organism>
<gene>
    <name evidence="1" type="ORF">LIP_3068</name>
</gene>
<dbReference type="EMBL" id="AP014924">
    <property type="protein sequence ID" value="BAS28897.1"/>
    <property type="molecule type" value="Genomic_DNA"/>
</dbReference>
<dbReference type="AlphaFoldDB" id="A0A0K2SPG8"/>
<dbReference type="Proteomes" id="UP000065807">
    <property type="component" value="Chromosome"/>
</dbReference>
<reference evidence="2" key="2">
    <citation type="journal article" date="2016" name="Int. J. Syst. Evol. Microbiol.">
        <title>Complete genome sequence and cell structure of Limnochorda pilosa, a Gram-negative spore-former within the phylum Firmicutes.</title>
        <authorList>
            <person name="Watanabe M."/>
            <person name="Kojima H."/>
            <person name="Fukui M."/>
        </authorList>
    </citation>
    <scope>NUCLEOTIDE SEQUENCE [LARGE SCALE GENOMIC DNA]</scope>
    <source>
        <strain evidence="2">HC45</strain>
    </source>
</reference>
<evidence type="ECO:0000313" key="2">
    <source>
        <dbReference type="Proteomes" id="UP000065807"/>
    </source>
</evidence>
<reference evidence="2" key="1">
    <citation type="submission" date="2015-07" db="EMBL/GenBank/DDBJ databases">
        <title>Complete genome sequence and phylogenetic analysis of Limnochorda pilosa.</title>
        <authorList>
            <person name="Watanabe M."/>
            <person name="Kojima H."/>
            <person name="Fukui M."/>
        </authorList>
    </citation>
    <scope>NUCLEOTIDE SEQUENCE [LARGE SCALE GENOMIC DNA]</scope>
    <source>
        <strain evidence="2">HC45</strain>
    </source>
</reference>
<proteinExistence type="predicted"/>
<evidence type="ECO:0000313" key="1">
    <source>
        <dbReference type="EMBL" id="BAS28897.1"/>
    </source>
</evidence>
<accession>A0A0K2SPG8</accession>
<keyword evidence="2" id="KW-1185">Reference proteome</keyword>
<name>A0A0K2SPG8_LIMPI</name>
<dbReference type="KEGG" id="lpil:LIP_3068"/>